<feature type="compositionally biased region" description="Polar residues" evidence="2">
    <location>
        <begin position="988"/>
        <end position="998"/>
    </location>
</feature>
<dbReference type="InterPro" id="IPR025724">
    <property type="entry name" value="GAG-pre-integrase_dom"/>
</dbReference>
<feature type="domain" description="CCHC-type" evidence="3">
    <location>
        <begin position="96"/>
        <end position="111"/>
    </location>
</feature>
<organism evidence="4 5">
    <name type="scientific">Tanacetum coccineum</name>
    <dbReference type="NCBI Taxonomy" id="301880"/>
    <lineage>
        <taxon>Eukaryota</taxon>
        <taxon>Viridiplantae</taxon>
        <taxon>Streptophyta</taxon>
        <taxon>Embryophyta</taxon>
        <taxon>Tracheophyta</taxon>
        <taxon>Spermatophyta</taxon>
        <taxon>Magnoliopsida</taxon>
        <taxon>eudicotyledons</taxon>
        <taxon>Gunneridae</taxon>
        <taxon>Pentapetalae</taxon>
        <taxon>asterids</taxon>
        <taxon>campanulids</taxon>
        <taxon>Asterales</taxon>
        <taxon>Asteraceae</taxon>
        <taxon>Asteroideae</taxon>
        <taxon>Anthemideae</taxon>
        <taxon>Anthemidinae</taxon>
        <taxon>Tanacetum</taxon>
    </lineage>
</organism>
<feature type="compositionally biased region" description="Low complexity" evidence="2">
    <location>
        <begin position="1017"/>
        <end position="1031"/>
    </location>
</feature>
<dbReference type="Gene3D" id="4.10.60.10">
    <property type="entry name" value="Zinc finger, CCHC-type"/>
    <property type="match status" value="2"/>
</dbReference>
<gene>
    <name evidence="4" type="ORF">Tco_0748609</name>
</gene>
<reference evidence="4" key="1">
    <citation type="journal article" date="2022" name="Int. J. Mol. Sci.">
        <title>Draft Genome of Tanacetum Coccineum: Genomic Comparison of Closely Related Tanacetum-Family Plants.</title>
        <authorList>
            <person name="Yamashiro T."/>
            <person name="Shiraishi A."/>
            <person name="Nakayama K."/>
            <person name="Satake H."/>
        </authorList>
    </citation>
    <scope>NUCLEOTIDE SEQUENCE</scope>
</reference>
<keyword evidence="1" id="KW-0863">Zinc-finger</keyword>
<feature type="domain" description="CCHC-type" evidence="3">
    <location>
        <begin position="678"/>
        <end position="692"/>
    </location>
</feature>
<dbReference type="SUPFAM" id="SSF57756">
    <property type="entry name" value="Retrovirus zinc finger-like domains"/>
    <property type="match status" value="2"/>
</dbReference>
<feature type="compositionally biased region" description="Polar residues" evidence="2">
    <location>
        <begin position="1261"/>
        <end position="1272"/>
    </location>
</feature>
<dbReference type="PANTHER" id="PTHR35317">
    <property type="entry name" value="OS04G0629600 PROTEIN"/>
    <property type="match status" value="1"/>
</dbReference>
<comment type="caution">
    <text evidence="4">The sequence shown here is derived from an EMBL/GenBank/DDBJ whole genome shotgun (WGS) entry which is preliminary data.</text>
</comment>
<feature type="compositionally biased region" description="Polar residues" evidence="2">
    <location>
        <begin position="1240"/>
        <end position="1254"/>
    </location>
</feature>
<evidence type="ECO:0000313" key="4">
    <source>
        <dbReference type="EMBL" id="GJS82068.1"/>
    </source>
</evidence>
<proteinExistence type="predicted"/>
<name>A0ABQ4YZ25_9ASTR</name>
<dbReference type="EMBL" id="BQNB010010796">
    <property type="protein sequence ID" value="GJS82068.1"/>
    <property type="molecule type" value="Genomic_DNA"/>
</dbReference>
<dbReference type="Pfam" id="PF00098">
    <property type="entry name" value="zf-CCHC"/>
    <property type="match status" value="2"/>
</dbReference>
<evidence type="ECO:0000256" key="2">
    <source>
        <dbReference type="SAM" id="MobiDB-lite"/>
    </source>
</evidence>
<reference evidence="4" key="2">
    <citation type="submission" date="2022-01" db="EMBL/GenBank/DDBJ databases">
        <authorList>
            <person name="Yamashiro T."/>
            <person name="Shiraishi A."/>
            <person name="Satake H."/>
            <person name="Nakayama K."/>
        </authorList>
    </citation>
    <scope>NUCLEOTIDE SEQUENCE</scope>
</reference>
<accession>A0ABQ4YZ25</accession>
<feature type="region of interest" description="Disordered" evidence="2">
    <location>
        <begin position="570"/>
        <end position="599"/>
    </location>
</feature>
<feature type="region of interest" description="Disordered" evidence="2">
    <location>
        <begin position="1501"/>
        <end position="1520"/>
    </location>
</feature>
<dbReference type="SMART" id="SM00343">
    <property type="entry name" value="ZnF_C2HC"/>
    <property type="match status" value="3"/>
</dbReference>
<evidence type="ECO:0000313" key="5">
    <source>
        <dbReference type="Proteomes" id="UP001151760"/>
    </source>
</evidence>
<evidence type="ECO:0000256" key="1">
    <source>
        <dbReference type="PROSITE-ProRule" id="PRU00047"/>
    </source>
</evidence>
<dbReference type="InterPro" id="IPR036875">
    <property type="entry name" value="Znf_CCHC_sf"/>
</dbReference>
<keyword evidence="5" id="KW-1185">Reference proteome</keyword>
<keyword evidence="1" id="KW-0862">Zinc</keyword>
<feature type="region of interest" description="Disordered" evidence="2">
    <location>
        <begin position="988"/>
        <end position="1059"/>
    </location>
</feature>
<sequence length="1694" mass="188553">MVPEENDRLRVQLQDAIRMANGLMDQKVHVYAARSAEQKRKFNNNSWGNHVKQEPFKRLNVARSFTIGNNEKRGYAGSAPYFNKCILHHEGPYTMKCTNCKKVGHMARDCKTVNRGNKAANNDACGTTYAFGGGDGNVDSNVITGTFLLNNRYAYILFDSSADRRFVSTTFSALIDITPTALDVSYTVELANGRIVGSDTIIKGCTLNLLDHPFNIDLMRIVRISYGNEILIIRGDRSNKGSNFEIEHHLVHQDSKVHSESLPCISGTGPTSGIRATKGTLHKFEQRSKPFIPPNQVVMSANDDFSLHDDEELSLHDDASLAGSVPASNKGDAPAKTPQIITTNTLSNIKLPVLQKDDYDTWAMEMEHYLEYIDNEVWKVIQNGNSKKRVTKGKDGVYRVLPPTTQAEQVADEKERKARTLLLMAVPKDHLRRFHGMDDAKEIWAAIKTRFGGNANSKKMQKAVLKQQFEAFTISSKESLEKGYDRFQKLLSQLDALGASVSDEDANHKFLRSLPPAWDSLAMTMRTKKNIDTLSIDDLYNNLSVFEQDIQKTSSSSLTSDNVAFLSQAKASSSKHKPHHNSGSYSSYTTSSSKATPTATPGLADEVIHSFLATNADDVDLIHEDLDQIDDLDLEEMDINWQIAMTAIKIKKFYKKTGRRPRVDGKMHVAFDKRKVECFNCHNTGHFARECKFKGTKDGSRQEASRGQDFKPVRTEKEALMTIDEGQINWVEQTTDEEINHALMAFTVNNEVSMCSKLCLDSYNALKAKYDELQSEFGDQEAALTAHKIGLKKVEAQLKASHKQQISLNEKLHFQANQIFEKDEKLKKYRRIGMKAVKDKDALQKIVDSWFASSKNLWKLIDCGMSSTVKLGLGYSIKSNAEVLSYEEEMDRGIFASIRETDPGYHDIPLYSRFKQVEYKGVPHPLSGDYTPREQEDIDDSLYEYGKYGPQPQTPSPTVSNASSISFSICPSNDSDGDLGTVSGVSSTHYSTCQSNDSVGEPGTVSDHSVNDDPVSTQKTQPKVPTTTQTVDPSCAQHVKPPRQPIRTPVTSSPIPLNNRQNWNQRIQRDLGAGFSFERKPCFVCGSLSHLIKNCDYYEKKMAREAALKSKRVVNTNDRQATPAWNNTNRINKANQFTPRPVNVRPNLSTASNTIKTGRVNVNTGNGKVNSVSVNVNAGTQVKSGISRFNTGKQHVNSGSVYVNSVAQFKSAASRVNTGMRYFNSGCAYINTARVNRTVSNKPSPNPSQVNLNSPKKCFSKQRSPVNRPFSRNTAYKSNINAVKGKMSTAVKTSAGCVWKKTTPLSNTNSGHIPDSNDHPLKHMEHRGIFDSGMLWDMTGNRPILKISRTPKVGIICDKKLNVLFTEKECFVVSSDFKMPDENQPKASSNEAKLWHRRLGHLNFKNLNKLVKDNLVRGLPSKSFKNDHTCVACQKGKQHKASWYKTGVKYIPVSLQNQANPAGSKEVIDIDVQTEEDADLMVVSSTSLTGATRKAAVSEKIAKKKTHSHKQPSSTPISKSADDIMTFRKELDALALKHLGPVPATAPTSTNPVNTGSDNLTTGFEEVTSGNIEAISPTYDDDGIITDFNNLPDEVDVSTNHTLRIHNAHPQSQILGDPNTPVQTRSSLKKITEAHALVSYIQAQQRSNHKDQQHCLFACFLSQFEPRKVLEALEDGSWVEAMQEELLQFKLQQV</sequence>
<dbReference type="Pfam" id="PF14223">
    <property type="entry name" value="Retrotran_gag_2"/>
    <property type="match status" value="1"/>
</dbReference>
<dbReference type="PROSITE" id="PS50158">
    <property type="entry name" value="ZF_CCHC"/>
    <property type="match status" value="2"/>
</dbReference>
<dbReference type="PANTHER" id="PTHR35317:SF23">
    <property type="entry name" value="OS04G0629600 PROTEIN"/>
    <property type="match status" value="1"/>
</dbReference>
<evidence type="ECO:0000259" key="3">
    <source>
        <dbReference type="PROSITE" id="PS50158"/>
    </source>
</evidence>
<keyword evidence="1" id="KW-0479">Metal-binding</keyword>
<feature type="region of interest" description="Disordered" evidence="2">
    <location>
        <begin position="1240"/>
        <end position="1272"/>
    </location>
</feature>
<protein>
    <submittedName>
        <fullName evidence="4">Ribonuclease H-like domain-containing protein</fullName>
    </submittedName>
</protein>
<dbReference type="Pfam" id="PF13976">
    <property type="entry name" value="gag_pre-integrs"/>
    <property type="match status" value="1"/>
</dbReference>
<feature type="compositionally biased region" description="Low complexity" evidence="2">
    <location>
        <begin position="582"/>
        <end position="599"/>
    </location>
</feature>
<dbReference type="Pfam" id="PF08284">
    <property type="entry name" value="RVP_2"/>
    <property type="match status" value="1"/>
</dbReference>
<dbReference type="InterPro" id="IPR001878">
    <property type="entry name" value="Znf_CCHC"/>
</dbReference>
<dbReference type="Proteomes" id="UP001151760">
    <property type="component" value="Unassembled WGS sequence"/>
</dbReference>